<dbReference type="Proteomes" id="UP001162131">
    <property type="component" value="Unassembled WGS sequence"/>
</dbReference>
<comment type="caution">
    <text evidence="1">The sequence shown here is derived from an EMBL/GenBank/DDBJ whole genome shotgun (WGS) entry which is preliminary data.</text>
</comment>
<dbReference type="AlphaFoldDB" id="A0AAU9K908"/>
<organism evidence="1 2">
    <name type="scientific">Blepharisma stoltei</name>
    <dbReference type="NCBI Taxonomy" id="1481888"/>
    <lineage>
        <taxon>Eukaryota</taxon>
        <taxon>Sar</taxon>
        <taxon>Alveolata</taxon>
        <taxon>Ciliophora</taxon>
        <taxon>Postciliodesmatophora</taxon>
        <taxon>Heterotrichea</taxon>
        <taxon>Heterotrichida</taxon>
        <taxon>Blepharismidae</taxon>
        <taxon>Blepharisma</taxon>
    </lineage>
</organism>
<gene>
    <name evidence="1" type="ORF">BSTOLATCC_MIC62246</name>
</gene>
<dbReference type="EMBL" id="CAJZBQ010000059">
    <property type="protein sequence ID" value="CAG9334704.1"/>
    <property type="molecule type" value="Genomic_DNA"/>
</dbReference>
<accession>A0AAU9K908</accession>
<keyword evidence="2" id="KW-1185">Reference proteome</keyword>
<proteinExistence type="predicted"/>
<sequence length="82" mass="9192">MYYILQILLFCQKFKTLLKSQKLLLAGESLIKTAALDAILIITIEGHGYTSSQEGFLFSSTENLLQYLFNSTTEPATVGEIR</sequence>
<reference evidence="1" key="1">
    <citation type="submission" date="2021-09" db="EMBL/GenBank/DDBJ databases">
        <authorList>
            <consortium name="AG Swart"/>
            <person name="Singh M."/>
            <person name="Singh A."/>
            <person name="Seah K."/>
            <person name="Emmerich C."/>
        </authorList>
    </citation>
    <scope>NUCLEOTIDE SEQUENCE</scope>
    <source>
        <strain evidence="1">ATCC30299</strain>
    </source>
</reference>
<name>A0AAU9K908_9CILI</name>
<evidence type="ECO:0000313" key="2">
    <source>
        <dbReference type="Proteomes" id="UP001162131"/>
    </source>
</evidence>
<evidence type="ECO:0000313" key="1">
    <source>
        <dbReference type="EMBL" id="CAG9334704.1"/>
    </source>
</evidence>
<protein>
    <submittedName>
        <fullName evidence="1">Uncharacterized protein</fullName>
    </submittedName>
</protein>